<evidence type="ECO:0000313" key="2">
    <source>
        <dbReference type="Proteomes" id="UP000249518"/>
    </source>
</evidence>
<evidence type="ECO:0000313" key="1">
    <source>
        <dbReference type="EMBL" id="RAR47185.1"/>
    </source>
</evidence>
<keyword evidence="2" id="KW-1185">Reference proteome</keyword>
<proteinExistence type="predicted"/>
<dbReference type="RefSeq" id="WP_245942989.1">
    <property type="nucleotide sequence ID" value="NZ_QLSV01000011.1"/>
</dbReference>
<dbReference type="InterPro" id="IPR025921">
    <property type="entry name" value="HmuY"/>
</dbReference>
<protein>
    <submittedName>
        <fullName evidence="1">Heme-binding HmuY-like protein</fullName>
    </submittedName>
</protein>
<dbReference type="Pfam" id="PF14064">
    <property type="entry name" value="HmuY"/>
    <property type="match status" value="2"/>
</dbReference>
<dbReference type="PROSITE" id="PS51257">
    <property type="entry name" value="PROKAR_LIPOPROTEIN"/>
    <property type="match status" value="1"/>
</dbReference>
<dbReference type="CDD" id="cd12105">
    <property type="entry name" value="HmuY"/>
    <property type="match status" value="1"/>
</dbReference>
<reference evidence="1 2" key="1">
    <citation type="submission" date="2018-06" db="EMBL/GenBank/DDBJ databases">
        <title>Genomic Encyclopedia of Type Strains, Phase III (KMG-III): the genomes of soil and plant-associated and newly described type strains.</title>
        <authorList>
            <person name="Whitman W."/>
        </authorList>
    </citation>
    <scope>NUCLEOTIDE SEQUENCE [LARGE SCALE GENOMIC DNA]</scope>
    <source>
        <strain evidence="1 2">CGMCC 1.12504</strain>
    </source>
</reference>
<dbReference type="Proteomes" id="UP000249518">
    <property type="component" value="Unassembled WGS sequence"/>
</dbReference>
<dbReference type="EMBL" id="QLSV01000011">
    <property type="protein sequence ID" value="RAR47185.1"/>
    <property type="molecule type" value="Genomic_DNA"/>
</dbReference>
<comment type="caution">
    <text evidence="1">The sequence shown here is derived from an EMBL/GenBank/DDBJ whole genome shotgun (WGS) entry which is preliminary data.</text>
</comment>
<accession>A0A328WPI3</accession>
<dbReference type="AlphaFoldDB" id="A0A328WPI3"/>
<sequence length="477" mass="51010">MKKSILGFFVFLGLVTLGCSEEDNTSTPANAVAFVNSSVNVVQDNTTVNLVFQNPTAAAGSITLSVTEVATAYGVDYTTVPAAQNSTVEVPFAANITSASFTFNRLVEATEEQIKNVSFTIMAVSLAQVEIPTITHTIQLNFDEAPITLATKSPSIGGPNVPNQVYFDFSSGVETPVERTKWDLGFFGGNEFRVAINGSLKMAVKNTELTDITVPVAIDNTVAVGEGGGSGVSNGNPAYVDGPNGDIALTAIQAVSATDADNKVYLVNLGFGLTNVAPNVGSVNPYGDARGWKKIRVLRSGNDYKLQYANPEATTFSEVTISKNSAFNFTFFSLMTNQVVAAEPQKDKWDILFTPFTNLTNFGSGLVSYAFQDFIVTNRKGGTRAYQVLNSAGVAYADFSLTNVVTANFDLETSVDQRVIGSNWRNGGGPTSLPSVRDDRFYVVKDVAGNIYKVRFVAMSNAAGERGNPTVEYQKLN</sequence>
<name>A0A328WPI3_9FLAO</name>
<organism evidence="1 2">
    <name type="scientific">Flavobacterium lacus</name>
    <dbReference type="NCBI Taxonomy" id="1353778"/>
    <lineage>
        <taxon>Bacteria</taxon>
        <taxon>Pseudomonadati</taxon>
        <taxon>Bacteroidota</taxon>
        <taxon>Flavobacteriia</taxon>
        <taxon>Flavobacteriales</taxon>
        <taxon>Flavobacteriaceae</taxon>
        <taxon>Flavobacterium</taxon>
    </lineage>
</organism>
<gene>
    <name evidence="1" type="ORF">B0I10_11195</name>
</gene>